<keyword evidence="13" id="KW-0325">Glycoprotein</keyword>
<dbReference type="Gene3D" id="1.25.40.20">
    <property type="entry name" value="Ankyrin repeat-containing domain"/>
    <property type="match status" value="1"/>
</dbReference>
<keyword evidence="10 18" id="KW-0472">Membrane</keyword>
<dbReference type="GO" id="GO:0030301">
    <property type="term" value="P:cholesterol transport"/>
    <property type="evidence" value="ECO:0007669"/>
    <property type="project" value="UniProtKB-ARBA"/>
</dbReference>
<comment type="similarity">
    <text evidence="2">Belongs to the patched family.</text>
</comment>
<gene>
    <name evidence="20" type="ORF">NXF25_008189</name>
</gene>
<dbReference type="InterPro" id="IPR002110">
    <property type="entry name" value="Ankyrin_rpt"/>
</dbReference>
<evidence type="ECO:0000256" key="14">
    <source>
        <dbReference type="ARBA" id="ARBA00023221"/>
    </source>
</evidence>
<evidence type="ECO:0000256" key="5">
    <source>
        <dbReference type="ARBA" id="ARBA00022692"/>
    </source>
</evidence>
<dbReference type="InterPro" id="IPR004765">
    <property type="entry name" value="NPC1-like"/>
</dbReference>
<feature type="region of interest" description="Disordered" evidence="17">
    <location>
        <begin position="536"/>
        <end position="694"/>
    </location>
</feature>
<evidence type="ECO:0000256" key="17">
    <source>
        <dbReference type="SAM" id="MobiDB-lite"/>
    </source>
</evidence>
<dbReference type="Proteomes" id="UP001474421">
    <property type="component" value="Unassembled WGS sequence"/>
</dbReference>
<evidence type="ECO:0000256" key="2">
    <source>
        <dbReference type="ARBA" id="ARBA00005585"/>
    </source>
</evidence>
<dbReference type="PANTHER" id="PTHR45727">
    <property type="entry name" value="NPC INTRACELLULAR CHOLESTEROL TRANSPORTER 1"/>
    <property type="match status" value="1"/>
</dbReference>
<dbReference type="InterPro" id="IPR032190">
    <property type="entry name" value="NPC1_N"/>
</dbReference>
<keyword evidence="11" id="KW-1015">Disulfide bond</keyword>
<dbReference type="PROSITE" id="PS50297">
    <property type="entry name" value="ANK_REP_REGION"/>
    <property type="match status" value="5"/>
</dbReference>
<comment type="catalytic activity">
    <reaction evidence="15">
        <text>cholesterol(in) = cholesterol(out)</text>
        <dbReference type="Rhea" id="RHEA:39747"/>
        <dbReference type="ChEBI" id="CHEBI:16113"/>
    </reaction>
</comment>
<feature type="repeat" description="ANK" evidence="16">
    <location>
        <begin position="372"/>
        <end position="400"/>
    </location>
</feature>
<dbReference type="Gene3D" id="1.20.1640.10">
    <property type="entry name" value="Multidrug efflux transporter AcrB transmembrane domain"/>
    <property type="match status" value="2"/>
</dbReference>
<keyword evidence="16" id="KW-0040">ANK repeat</keyword>
<evidence type="ECO:0000256" key="10">
    <source>
        <dbReference type="ARBA" id="ARBA00023136"/>
    </source>
</evidence>
<comment type="subcellular location">
    <subcellularLocation>
        <location evidence="1">Endomembrane system</location>
        <topology evidence="1">Multi-pass membrane protein</topology>
    </subcellularLocation>
</comment>
<sequence length="2017" mass="225805">MDVFTPSAGLVSREGRPASAPPVPLCALISSEGTEKKAKGRRRRRRQRHLLLLRCHFRGITRENAAQRHRERRSDYVGPKEAKAVCSNNNLALASVSRERQSGVSEARTEETRHSLLAADQIKASPRAAILYCPREQAARSKSLVSRSIHESCANSATPASCVTQQNAGILLGHNDEPAEPAARKGKRASCCWLAGRQPPLLLRRRLGRGAAALCSQALPCSSCSAERTFACQGQREAGRKRSRAARPCSSTSGDRHEPLRELKMSFKKETPLANAAFWAARKGNLALLQLLFNSGRVDVDCKDSLGSTALMVASYYGHKECVRELVLQGADINLQRETGATALFFAAQQGHNDIVKLLFEYGASTEFKTKDGGTALLAACQYGHMRVVETLLKHGANIHDQLYDGATALFLAAQGGYLNLIRLLLSSGAKVNQPRQDGTAPLWIASQMGHSDVVRVMLLRGADREAARLDGTTALLKAATKGYNDVIEELLKFSPALGILKASSSGGRWEEEGCLEGAAELAEGLAGCAAPILTGARQKERKKGRGKRKRRKRERGKRERERGERGKREREEREKKEKKEREKRETGKERKERKREEREKEKQEREKERKERNGERKEKGKREREKREEREKEKREEREREERKEKQEKRGEKEKGRKERREEREREERKRKRKREKEGEECEGGADRPGCRLQLRKGRESRLGASLRWLCSPIATPRVENREAKGRLTRLLSHTSFRLIGKASPGIPKAGGKASQGGTAVSPEMRDQFTLRGQSWGRLCGLCVTVALLLALLPGRAFSDSCIWYGQCEISSGDKRYNCQYNGSAIPLPKDGYGLVQELCPGFFFENVSLCCDVQQLQTLKSNLELALQFLSRCPSCFYNFINLFCELTCSPHQSEFMNVTQTKPYQDPVTKENKTSIVEVQFYIGEKFANDMYNACKDVEAPSSNIKALGLICGKDVKDCNATNWIQYMCSKDNGQAPFNMIPIFSDVPIHGMIPMNNATKGCNESVDDITGPCSCQDCSIVCGPKPEPPPPPAPWLLLGLDAMCVIMWISYTAFLLIFFAVVCGVWCYRKRYFVSEYTPIDGNIAYSVNSYQNTGEATWCERFGLAFLKVTTNPVDLWSAPNSQARREKEYFDTNFGPFFRTEQLIIQAVNTTPEIYSPYLPGADVPFGPPLTKHILHQVLDLQNGIENITAFYQNETVMLKDICLAPLAPYNNNCTILSVLNYFQNSHSVLDHHIGDIYYTYADFHSHFLYCVRAPASLNDTTLLHDPCLGTFGGPVFPWLVMGGYDNENYNNATALVITFPVKNYYNDTEKMMKVLAWEKEFINFVKNYDNPNLTISFSAERSIEDEINRESNSDVHTVVISYAVMFIYISIALGHIKSAARFLVDSKISLGIAGILIVLSSVACSLGIFSYFGVPLTLIVIEVIPFLVLAVGVDNIFIIVQTFQRDERLQDETLDKQIGRILGEVAPSMFLSSFSETVAFFLGSLSTMPAVRTFSLFAAVAVFIDFLLQITCFVSLLGLDIKRQENNQCDVLCCIKGREETSSFHHSKSMLFQFFKNIYSPFLLKDWMRPIIISIFVGVLSFSIAVVNKVEIGLDQSLSMPDDSYLIVYFNDLGKYLHAGPPVYFVLKEGHDYTTPDGQNMVCGGMGCDNNSLIQQVFDAAEISSYTRIGYAPSSWIDDYFDWVKPQSSCCRTYNTTGAFCNASVVNPSCVRCRPLTKEGKQRPEGEDFMTFLPMFLSDNPNPKCSKGGHAAYSSAVTFTHNSSEIGATYFMTYHTVLKTSDDFIDALKKARIIANNITEAMVHKEKNAEVFPYSLFYVFYEQYLTIVNDTIFNLGISLGSIFIVTMVLLGFEIWAAIIVSFTIAMILVNMFGVMWLWGITLNAVSLVNLVMSCGISVEFCSHVTRAFTISTKATRLERAEEALSQMGSCVFSGITLTKFGGIVVLAFSKSQIFQVFYFRMYLAMVLLGATHGLIFLPVLLSYIGPSINKAKARAAQERNKGTEREKLLFF</sequence>
<feature type="transmembrane region" description="Helical" evidence="18">
    <location>
        <begin position="1361"/>
        <end position="1382"/>
    </location>
</feature>
<keyword evidence="4" id="KW-0153">Cholesterol metabolism</keyword>
<feature type="transmembrane region" description="Helical" evidence="18">
    <location>
        <begin position="1467"/>
        <end position="1488"/>
    </location>
</feature>
<evidence type="ECO:0000256" key="1">
    <source>
        <dbReference type="ARBA" id="ARBA00004127"/>
    </source>
</evidence>
<feature type="transmembrane region" description="Helical" evidence="18">
    <location>
        <begin position="1424"/>
        <end position="1446"/>
    </location>
</feature>
<feature type="transmembrane region" description="Helical" evidence="18">
    <location>
        <begin position="1500"/>
        <end position="1525"/>
    </location>
</feature>
<feature type="transmembrane region" description="Helical" evidence="18">
    <location>
        <begin position="1394"/>
        <end position="1418"/>
    </location>
</feature>
<keyword evidence="8" id="KW-0445">Lipid transport</keyword>
<dbReference type="SUPFAM" id="SSF82866">
    <property type="entry name" value="Multidrug efflux transporter AcrB transmembrane domain"/>
    <property type="match status" value="2"/>
</dbReference>
<name>A0AAW1BPS0_CROAD</name>
<dbReference type="Pfam" id="PF12349">
    <property type="entry name" value="Sterol-sensing"/>
    <property type="match status" value="1"/>
</dbReference>
<feature type="transmembrane region" description="Helical" evidence="18">
    <location>
        <begin position="1573"/>
        <end position="1593"/>
    </location>
</feature>
<evidence type="ECO:0000259" key="19">
    <source>
        <dbReference type="PROSITE" id="PS50156"/>
    </source>
</evidence>
<feature type="transmembrane region" description="Helical" evidence="18">
    <location>
        <begin position="1863"/>
        <end position="1884"/>
    </location>
</feature>
<dbReference type="InterPro" id="IPR036770">
    <property type="entry name" value="Ankyrin_rpt-contain_sf"/>
</dbReference>
<dbReference type="GO" id="GO:0015485">
    <property type="term" value="F:cholesterol binding"/>
    <property type="evidence" value="ECO:0007669"/>
    <property type="project" value="TreeGrafter"/>
</dbReference>
<evidence type="ECO:0000256" key="3">
    <source>
        <dbReference type="ARBA" id="ARBA00022448"/>
    </source>
</evidence>
<keyword evidence="3" id="KW-0813">Transport</keyword>
<dbReference type="PRINTS" id="PR01415">
    <property type="entry name" value="ANKYRIN"/>
</dbReference>
<dbReference type="Pfam" id="PF13637">
    <property type="entry name" value="Ank_4"/>
    <property type="match status" value="1"/>
</dbReference>
<dbReference type="InterPro" id="IPR053956">
    <property type="entry name" value="NPC1_MLD"/>
</dbReference>
<dbReference type="FunFam" id="1.20.1640.10:FF:000008">
    <property type="entry name" value="NPC intracellular cholesterol transporter 1"/>
    <property type="match status" value="1"/>
</dbReference>
<keyword evidence="5 18" id="KW-0812">Transmembrane</keyword>
<dbReference type="GO" id="GO:0012505">
    <property type="term" value="C:endomembrane system"/>
    <property type="evidence" value="ECO:0007669"/>
    <property type="project" value="UniProtKB-SubCell"/>
</dbReference>
<protein>
    <submittedName>
        <fullName evidence="20">Niemann-Pick C1 protein</fullName>
    </submittedName>
</protein>
<evidence type="ECO:0000256" key="16">
    <source>
        <dbReference type="PROSITE-ProRule" id="PRU00023"/>
    </source>
</evidence>
<feature type="transmembrane region" description="Helical" evidence="18">
    <location>
        <begin position="1038"/>
        <end position="1065"/>
    </location>
</feature>
<reference evidence="20 21" key="1">
    <citation type="journal article" date="2024" name="Proc. Natl. Acad. Sci. U.S.A.">
        <title>The genetic regulatory architecture and epigenomic basis for age-related changes in rattlesnake venom.</title>
        <authorList>
            <person name="Hogan M.P."/>
            <person name="Holding M.L."/>
            <person name="Nystrom G.S."/>
            <person name="Colston T.J."/>
            <person name="Bartlett D.A."/>
            <person name="Mason A.J."/>
            <person name="Ellsworth S.A."/>
            <person name="Rautsaw R.M."/>
            <person name="Lawrence K.C."/>
            <person name="Strickland J.L."/>
            <person name="He B."/>
            <person name="Fraser P."/>
            <person name="Margres M.J."/>
            <person name="Gilbert D.M."/>
            <person name="Gibbs H.L."/>
            <person name="Parkinson C.L."/>
            <person name="Rokyta D.R."/>
        </authorList>
    </citation>
    <scope>NUCLEOTIDE SEQUENCE [LARGE SCALE GENOMIC DNA]</scope>
    <source>
        <strain evidence="20">DRR0105</strain>
    </source>
</reference>
<accession>A0AAW1BPS0</accession>
<proteinExistence type="inferred from homology"/>
<organism evidence="20 21">
    <name type="scientific">Crotalus adamanteus</name>
    <name type="common">Eastern diamondback rattlesnake</name>
    <dbReference type="NCBI Taxonomy" id="8729"/>
    <lineage>
        <taxon>Eukaryota</taxon>
        <taxon>Metazoa</taxon>
        <taxon>Chordata</taxon>
        <taxon>Craniata</taxon>
        <taxon>Vertebrata</taxon>
        <taxon>Euteleostomi</taxon>
        <taxon>Lepidosauria</taxon>
        <taxon>Squamata</taxon>
        <taxon>Bifurcata</taxon>
        <taxon>Unidentata</taxon>
        <taxon>Episquamata</taxon>
        <taxon>Toxicofera</taxon>
        <taxon>Serpentes</taxon>
        <taxon>Colubroidea</taxon>
        <taxon>Viperidae</taxon>
        <taxon>Crotalinae</taxon>
        <taxon>Crotalus</taxon>
    </lineage>
</organism>
<dbReference type="PANTHER" id="PTHR45727:SF2">
    <property type="entry name" value="NPC INTRACELLULAR CHOLESTEROL TRANSPORTER 1"/>
    <property type="match status" value="1"/>
</dbReference>
<evidence type="ECO:0000313" key="21">
    <source>
        <dbReference type="Proteomes" id="UP001474421"/>
    </source>
</evidence>
<feature type="repeat" description="ANK" evidence="16">
    <location>
        <begin position="339"/>
        <end position="371"/>
    </location>
</feature>
<dbReference type="GO" id="GO:0008203">
    <property type="term" value="P:cholesterol metabolic process"/>
    <property type="evidence" value="ECO:0007669"/>
    <property type="project" value="UniProtKB-KW"/>
</dbReference>
<evidence type="ECO:0000256" key="13">
    <source>
        <dbReference type="ARBA" id="ARBA00023180"/>
    </source>
</evidence>
<keyword evidence="21" id="KW-1185">Reference proteome</keyword>
<comment type="caution">
    <text evidence="20">The sequence shown here is derived from an EMBL/GenBank/DDBJ whole genome shotgun (WGS) entry which is preliminary data.</text>
</comment>
<dbReference type="Pfam" id="PF00023">
    <property type="entry name" value="Ank"/>
    <property type="match status" value="1"/>
</dbReference>
<dbReference type="InterPro" id="IPR053958">
    <property type="entry name" value="HMGCR/SNAP/NPC1-like_SSD"/>
</dbReference>
<feature type="region of interest" description="Disordered" evidence="17">
    <location>
        <begin position="1"/>
        <end position="23"/>
    </location>
</feature>
<dbReference type="InterPro" id="IPR000731">
    <property type="entry name" value="SSD"/>
</dbReference>
<feature type="transmembrane region" description="Helical" evidence="18">
    <location>
        <begin position="1935"/>
        <end position="1955"/>
    </location>
</feature>
<keyword evidence="14" id="KW-0753">Steroid metabolism</keyword>
<dbReference type="Pfam" id="PF16414">
    <property type="entry name" value="NPC1_N"/>
    <property type="match status" value="1"/>
</dbReference>
<feature type="transmembrane region" description="Helical" evidence="18">
    <location>
        <begin position="1967"/>
        <end position="1990"/>
    </location>
</feature>
<evidence type="ECO:0000256" key="12">
    <source>
        <dbReference type="ARBA" id="ARBA00023166"/>
    </source>
</evidence>
<evidence type="ECO:0000256" key="7">
    <source>
        <dbReference type="ARBA" id="ARBA00022989"/>
    </source>
</evidence>
<feature type="compositionally biased region" description="Basic and acidic residues" evidence="17">
    <location>
        <begin position="557"/>
        <end position="669"/>
    </location>
</feature>
<dbReference type="PROSITE" id="PS50156">
    <property type="entry name" value="SSD"/>
    <property type="match status" value="1"/>
</dbReference>
<dbReference type="NCBIfam" id="TIGR00917">
    <property type="entry name" value="2A060601"/>
    <property type="match status" value="1"/>
</dbReference>
<dbReference type="FunFam" id="1.20.1640.10:FF:000010">
    <property type="entry name" value="NPC intracellular cholesterol transporter 1"/>
    <property type="match status" value="1"/>
</dbReference>
<keyword evidence="6" id="KW-0732">Signal</keyword>
<evidence type="ECO:0000256" key="11">
    <source>
        <dbReference type="ARBA" id="ARBA00023157"/>
    </source>
</evidence>
<feature type="domain" description="SSD" evidence="19">
    <location>
        <begin position="1360"/>
        <end position="1525"/>
    </location>
</feature>
<dbReference type="GO" id="GO:0005886">
    <property type="term" value="C:plasma membrane"/>
    <property type="evidence" value="ECO:0007669"/>
    <property type="project" value="TreeGrafter"/>
</dbReference>
<keyword evidence="12" id="KW-1207">Sterol metabolism</keyword>
<feature type="repeat" description="ANK" evidence="16">
    <location>
        <begin position="306"/>
        <end position="338"/>
    </location>
</feature>
<evidence type="ECO:0000256" key="15">
    <source>
        <dbReference type="ARBA" id="ARBA00034049"/>
    </source>
</evidence>
<keyword evidence="7 18" id="KW-1133">Transmembrane helix</keyword>
<dbReference type="PROSITE" id="PS50088">
    <property type="entry name" value="ANK_REPEAT"/>
    <property type="match status" value="5"/>
</dbReference>
<evidence type="ECO:0000256" key="18">
    <source>
        <dbReference type="SAM" id="Phobius"/>
    </source>
</evidence>
<feature type="repeat" description="ANK" evidence="16">
    <location>
        <begin position="438"/>
        <end position="470"/>
    </location>
</feature>
<dbReference type="GO" id="GO:0005319">
    <property type="term" value="F:lipid transporter activity"/>
    <property type="evidence" value="ECO:0007669"/>
    <property type="project" value="InterPro"/>
</dbReference>
<feature type="region of interest" description="Disordered" evidence="17">
    <location>
        <begin position="744"/>
        <end position="763"/>
    </location>
</feature>
<dbReference type="GO" id="GO:0042632">
    <property type="term" value="P:cholesterol homeostasis"/>
    <property type="evidence" value="ECO:0007669"/>
    <property type="project" value="TreeGrafter"/>
</dbReference>
<evidence type="ECO:0000256" key="8">
    <source>
        <dbReference type="ARBA" id="ARBA00023055"/>
    </source>
</evidence>
<dbReference type="SMART" id="SM00248">
    <property type="entry name" value="ANK"/>
    <property type="match status" value="7"/>
</dbReference>
<evidence type="ECO:0000256" key="9">
    <source>
        <dbReference type="ARBA" id="ARBA00023098"/>
    </source>
</evidence>
<feature type="transmembrane region" description="Helical" evidence="18">
    <location>
        <begin position="1838"/>
        <end position="1856"/>
    </location>
</feature>
<evidence type="ECO:0000256" key="4">
    <source>
        <dbReference type="ARBA" id="ARBA00022548"/>
    </source>
</evidence>
<dbReference type="Pfam" id="PF22314">
    <property type="entry name" value="NPC1_MLD"/>
    <property type="match status" value="1"/>
</dbReference>
<feature type="compositionally biased region" description="Basic residues" evidence="17">
    <location>
        <begin position="540"/>
        <end position="556"/>
    </location>
</feature>
<keyword evidence="9" id="KW-0443">Lipid metabolism</keyword>
<dbReference type="SUPFAM" id="SSF48403">
    <property type="entry name" value="Ankyrin repeat"/>
    <property type="match status" value="1"/>
</dbReference>
<dbReference type="Pfam" id="PF12796">
    <property type="entry name" value="Ank_2"/>
    <property type="match status" value="1"/>
</dbReference>
<dbReference type="EMBL" id="JAOTOJ010000003">
    <property type="protein sequence ID" value="KAK9403362.1"/>
    <property type="molecule type" value="Genomic_DNA"/>
</dbReference>
<evidence type="ECO:0000256" key="6">
    <source>
        <dbReference type="ARBA" id="ARBA00022729"/>
    </source>
</evidence>
<feature type="repeat" description="ANK" evidence="16">
    <location>
        <begin position="405"/>
        <end position="437"/>
    </location>
</feature>
<evidence type="ECO:0000313" key="20">
    <source>
        <dbReference type="EMBL" id="KAK9403362.1"/>
    </source>
</evidence>
<dbReference type="GO" id="GO:0030299">
    <property type="term" value="P:intestinal cholesterol absorption"/>
    <property type="evidence" value="ECO:0007669"/>
    <property type="project" value="TreeGrafter"/>
</dbReference>